<dbReference type="InterPro" id="IPR036653">
    <property type="entry name" value="CinA-like_C"/>
</dbReference>
<reference evidence="3" key="2">
    <citation type="submission" date="2020-09" db="EMBL/GenBank/DDBJ databases">
        <authorList>
            <person name="Sun Q."/>
            <person name="Zhou Y."/>
        </authorList>
    </citation>
    <scope>NUCLEOTIDE SEQUENCE</scope>
    <source>
        <strain evidence="3">CGMCC 1.15388</strain>
    </source>
</reference>
<accession>A0A917AM01</accession>
<dbReference type="InterPro" id="IPR008136">
    <property type="entry name" value="CinA_C"/>
</dbReference>
<dbReference type="EMBL" id="BMIS01000002">
    <property type="protein sequence ID" value="GGE61140.1"/>
    <property type="molecule type" value="Genomic_DNA"/>
</dbReference>
<gene>
    <name evidence="3" type="ORF">GCM10011401_05020</name>
</gene>
<dbReference type="Proteomes" id="UP000633136">
    <property type="component" value="Unassembled WGS sequence"/>
</dbReference>
<dbReference type="AlphaFoldDB" id="A0A917AM01"/>
<evidence type="ECO:0000256" key="1">
    <source>
        <dbReference type="SAM" id="MobiDB-lite"/>
    </source>
</evidence>
<dbReference type="NCBIfam" id="TIGR00199">
    <property type="entry name" value="PncC_domain"/>
    <property type="match status" value="1"/>
</dbReference>
<reference evidence="3" key="1">
    <citation type="journal article" date="2014" name="Int. J. Syst. Evol. Microbiol.">
        <title>Complete genome sequence of Corynebacterium casei LMG S-19264T (=DSM 44701T), isolated from a smear-ripened cheese.</title>
        <authorList>
            <consortium name="US DOE Joint Genome Institute (JGI-PGF)"/>
            <person name="Walter F."/>
            <person name="Albersmeier A."/>
            <person name="Kalinowski J."/>
            <person name="Ruckert C."/>
        </authorList>
    </citation>
    <scope>NUCLEOTIDE SEQUENCE</scope>
    <source>
        <strain evidence="3">CGMCC 1.15388</strain>
    </source>
</reference>
<dbReference type="Pfam" id="PF02464">
    <property type="entry name" value="CinA"/>
    <property type="match status" value="1"/>
</dbReference>
<dbReference type="Gene3D" id="3.90.950.20">
    <property type="entry name" value="CinA-like"/>
    <property type="match status" value="1"/>
</dbReference>
<evidence type="ECO:0000313" key="4">
    <source>
        <dbReference type="Proteomes" id="UP000633136"/>
    </source>
</evidence>
<dbReference type="RefSeq" id="WP_188682562.1">
    <property type="nucleotide sequence ID" value="NZ_BMIS01000002.1"/>
</dbReference>
<organism evidence="3 4">
    <name type="scientific">Nesterenkonia cremea</name>
    <dbReference type="NCBI Taxonomy" id="1882340"/>
    <lineage>
        <taxon>Bacteria</taxon>
        <taxon>Bacillati</taxon>
        <taxon>Actinomycetota</taxon>
        <taxon>Actinomycetes</taxon>
        <taxon>Micrococcales</taxon>
        <taxon>Micrococcaceae</taxon>
        <taxon>Nesterenkonia</taxon>
    </lineage>
</organism>
<feature type="domain" description="CinA C-terminal" evidence="2">
    <location>
        <begin position="36"/>
        <end position="170"/>
    </location>
</feature>
<keyword evidence="4" id="KW-1185">Reference proteome</keyword>
<evidence type="ECO:0000259" key="2">
    <source>
        <dbReference type="Pfam" id="PF02464"/>
    </source>
</evidence>
<name>A0A917AM01_9MICC</name>
<feature type="region of interest" description="Disordered" evidence="1">
    <location>
        <begin position="1"/>
        <end position="26"/>
    </location>
</feature>
<protein>
    <recommendedName>
        <fullName evidence="2">CinA C-terminal domain-containing protein</fullName>
    </recommendedName>
</protein>
<evidence type="ECO:0000313" key="3">
    <source>
        <dbReference type="EMBL" id="GGE61140.1"/>
    </source>
</evidence>
<sequence length="222" mass="22785">MSGRQHNWLDEHGAEVHGGAQAVAAEAEETSDPVEIIQRGAHRGLTVATAESLTAGSLAARLADVPGASAVLLGGVVAYCNEVKHHLLDVDAELLETQGAVDPPVAAAMARGAAVATDADIGISTTGVAGPEPHQGKDVGTVYLGLACRDEAVQRLGLRLPGDCEEDLQRASEGDGAPWLAGSLLLDLDGDRAGIREASVEGALKLLDDFLHTEPSGIGEPR</sequence>
<comment type="caution">
    <text evidence="3">The sequence shown here is derived from an EMBL/GenBank/DDBJ whole genome shotgun (WGS) entry which is preliminary data.</text>
</comment>
<dbReference type="SUPFAM" id="SSF142433">
    <property type="entry name" value="CinA-like"/>
    <property type="match status" value="1"/>
</dbReference>
<proteinExistence type="predicted"/>